<reference evidence="3 4" key="1">
    <citation type="submission" date="2019-08" db="EMBL/GenBank/DDBJ databases">
        <authorList>
            <person name="Shi S."/>
        </authorList>
    </citation>
    <scope>NUCLEOTIDE SEQUENCE [LARGE SCALE GENOMIC DNA]</scope>
    <source>
        <strain evidence="3 4">GY10130</strain>
    </source>
</reference>
<dbReference type="SUPFAM" id="SSF53756">
    <property type="entry name" value="UDP-Glycosyltransferase/glycogen phosphorylase"/>
    <property type="match status" value="1"/>
</dbReference>
<gene>
    <name evidence="3" type="ORF">FVR03_10130</name>
</gene>
<dbReference type="CDD" id="cd03801">
    <property type="entry name" value="GT4_PimA-like"/>
    <property type="match status" value="1"/>
</dbReference>
<dbReference type="InterPro" id="IPR028098">
    <property type="entry name" value="Glyco_trans_4-like_N"/>
</dbReference>
<accession>A0A5C8K6A4</accession>
<dbReference type="Pfam" id="PF00534">
    <property type="entry name" value="Glycos_transf_1"/>
    <property type="match status" value="1"/>
</dbReference>
<dbReference type="InterPro" id="IPR050194">
    <property type="entry name" value="Glycosyltransferase_grp1"/>
</dbReference>
<dbReference type="Pfam" id="PF13579">
    <property type="entry name" value="Glyco_trans_4_4"/>
    <property type="match status" value="1"/>
</dbReference>
<name>A0A5C8K6A4_9BACT</name>
<dbReference type="AlphaFoldDB" id="A0A5C8K6A4"/>
<dbReference type="RefSeq" id="WP_147921632.1">
    <property type="nucleotide sequence ID" value="NZ_VRTY01000031.1"/>
</dbReference>
<organism evidence="3 4">
    <name type="scientific">Pontibacter qinzhouensis</name>
    <dbReference type="NCBI Taxonomy" id="2603253"/>
    <lineage>
        <taxon>Bacteria</taxon>
        <taxon>Pseudomonadati</taxon>
        <taxon>Bacteroidota</taxon>
        <taxon>Cytophagia</taxon>
        <taxon>Cytophagales</taxon>
        <taxon>Hymenobacteraceae</taxon>
        <taxon>Pontibacter</taxon>
    </lineage>
</organism>
<dbReference type="OrthoDB" id="7560678at2"/>
<sequence length="381" mass="43311">MNLLYINGGLSVSETFIKDLLFSLAETTSLTFLTSSNFEINNDKVKVKNLSYNQTRSPLANKLHFITGNKYKLKSDISYVKKRCTDFLRKNKFDVAYIEYGTTSVLFSELLNHFNIPYVVHFHGFDASSAFSNPSYKHEIQKVFHSAASIIVPSQHLKRLLILQGGDVNKIFVVPYGINNDIIKPHGWDKRFEISPNPVLTFVGRLTPKKNPIALLYAFHTINQNFPDAELNIVGDGPLMADCRKKVHDLDIKNVKLWGALPRQKVYEILNKSWIYMQHSVTSYNGDQEGLPNSISEASAFGLPVVSTIHSGITENVLDRETGFLVKEYDYEQMAEKAMTLLKDKDLVVRMGGKGREFILNLCNHKKRVEQVYNLLQKAVN</sequence>
<evidence type="ECO:0000313" key="4">
    <source>
        <dbReference type="Proteomes" id="UP000321926"/>
    </source>
</evidence>
<dbReference type="GO" id="GO:0016757">
    <property type="term" value="F:glycosyltransferase activity"/>
    <property type="evidence" value="ECO:0007669"/>
    <property type="project" value="InterPro"/>
</dbReference>
<evidence type="ECO:0000259" key="2">
    <source>
        <dbReference type="Pfam" id="PF13579"/>
    </source>
</evidence>
<dbReference type="Proteomes" id="UP000321926">
    <property type="component" value="Unassembled WGS sequence"/>
</dbReference>
<comment type="caution">
    <text evidence="3">The sequence shown here is derived from an EMBL/GenBank/DDBJ whole genome shotgun (WGS) entry which is preliminary data.</text>
</comment>
<evidence type="ECO:0000259" key="1">
    <source>
        <dbReference type="Pfam" id="PF00534"/>
    </source>
</evidence>
<feature type="domain" description="Glycosyl transferase family 1" evidence="1">
    <location>
        <begin position="195"/>
        <end position="357"/>
    </location>
</feature>
<feature type="domain" description="Glycosyltransferase subfamily 4-like N-terminal" evidence="2">
    <location>
        <begin position="86"/>
        <end position="177"/>
    </location>
</feature>
<dbReference type="EMBL" id="VRTY01000031">
    <property type="protein sequence ID" value="TXK46968.1"/>
    <property type="molecule type" value="Genomic_DNA"/>
</dbReference>
<keyword evidence="3" id="KW-0808">Transferase</keyword>
<dbReference type="InterPro" id="IPR001296">
    <property type="entry name" value="Glyco_trans_1"/>
</dbReference>
<protein>
    <submittedName>
        <fullName evidence="3">Glycosyltransferase family 4 protein</fullName>
    </submittedName>
</protein>
<evidence type="ECO:0000313" key="3">
    <source>
        <dbReference type="EMBL" id="TXK46968.1"/>
    </source>
</evidence>
<dbReference type="PANTHER" id="PTHR45947:SF3">
    <property type="entry name" value="SULFOQUINOVOSYL TRANSFERASE SQD2"/>
    <property type="match status" value="1"/>
</dbReference>
<proteinExistence type="predicted"/>
<dbReference type="Gene3D" id="3.40.50.2000">
    <property type="entry name" value="Glycogen Phosphorylase B"/>
    <property type="match status" value="2"/>
</dbReference>
<dbReference type="PANTHER" id="PTHR45947">
    <property type="entry name" value="SULFOQUINOVOSYL TRANSFERASE SQD2"/>
    <property type="match status" value="1"/>
</dbReference>
<keyword evidence="4" id="KW-1185">Reference proteome</keyword>